<proteinExistence type="inferred from homology"/>
<dbReference type="PANTHER" id="PTHR14413:SF16">
    <property type="entry name" value="LARGE RIBOSOMAL SUBUNIT PROTEIN BL17M"/>
    <property type="match status" value="1"/>
</dbReference>
<evidence type="ECO:0000313" key="5">
    <source>
        <dbReference type="Proteomes" id="UP000026960"/>
    </source>
</evidence>
<reference evidence="4" key="1">
    <citation type="journal article" date="2009" name="Rice">
        <title>De Novo Next Generation Sequencing of Plant Genomes.</title>
        <authorList>
            <person name="Rounsley S."/>
            <person name="Marri P.R."/>
            <person name="Yu Y."/>
            <person name="He R."/>
            <person name="Sisneros N."/>
            <person name="Goicoechea J.L."/>
            <person name="Lee S.J."/>
            <person name="Angelova A."/>
            <person name="Kudrna D."/>
            <person name="Luo M."/>
            <person name="Affourtit J."/>
            <person name="Desany B."/>
            <person name="Knight J."/>
            <person name="Niazi F."/>
            <person name="Egholm M."/>
            <person name="Wing R.A."/>
        </authorList>
    </citation>
    <scope>NUCLEOTIDE SEQUENCE [LARGE SCALE GENOMIC DNA]</scope>
    <source>
        <strain evidence="4">cv. IRGC 105608</strain>
    </source>
</reference>
<dbReference type="STRING" id="65489.A0A0D3G8L9"/>
<dbReference type="Gene3D" id="3.90.1030.10">
    <property type="entry name" value="Ribosomal protein L17"/>
    <property type="match status" value="1"/>
</dbReference>
<dbReference type="PaxDb" id="65489-OBART05G19290.1"/>
<sequence length="173" mass="19603">MGKFRKLGRHAAHRVSMLRTMVSQLVKHERIETTVAKAKEVRTKADQMVQLGKEQDVPQPLFGVTMLFTSYSQSSPTATKIELVDIQDYCGLGYGLAMLHQWHTLSLSTGRMNFERQNLQHHSHLSGSLLIHGPSHSPANNGQVLKSARTPEQKAYDKPERSLALFYVVERFF</sequence>
<evidence type="ECO:0000256" key="3">
    <source>
        <dbReference type="ARBA" id="ARBA00023274"/>
    </source>
</evidence>
<evidence type="ECO:0008006" key="6">
    <source>
        <dbReference type="Google" id="ProtNLM"/>
    </source>
</evidence>
<dbReference type="Proteomes" id="UP000026960">
    <property type="component" value="Chromosome 5"/>
</dbReference>
<dbReference type="InterPro" id="IPR000456">
    <property type="entry name" value="Ribosomal_bL17"/>
</dbReference>
<organism evidence="4">
    <name type="scientific">Oryza barthii</name>
    <dbReference type="NCBI Taxonomy" id="65489"/>
    <lineage>
        <taxon>Eukaryota</taxon>
        <taxon>Viridiplantae</taxon>
        <taxon>Streptophyta</taxon>
        <taxon>Embryophyta</taxon>
        <taxon>Tracheophyta</taxon>
        <taxon>Spermatophyta</taxon>
        <taxon>Magnoliopsida</taxon>
        <taxon>Liliopsida</taxon>
        <taxon>Poales</taxon>
        <taxon>Poaceae</taxon>
        <taxon>BOP clade</taxon>
        <taxon>Oryzoideae</taxon>
        <taxon>Oryzeae</taxon>
        <taxon>Oryzinae</taxon>
        <taxon>Oryza</taxon>
    </lineage>
</organism>
<dbReference type="EnsemblPlants" id="OBART05G19290.1">
    <property type="protein sequence ID" value="OBART05G19290.1"/>
    <property type="gene ID" value="OBART05G19290"/>
</dbReference>
<comment type="similarity">
    <text evidence="1">Belongs to the bacterial ribosomal protein bL17 family.</text>
</comment>
<accession>A0A0D3G8L9</accession>
<dbReference type="eggNOG" id="KOG3280">
    <property type="taxonomic scope" value="Eukaryota"/>
</dbReference>
<keyword evidence="2" id="KW-0689">Ribosomal protein</keyword>
<dbReference type="InterPro" id="IPR036373">
    <property type="entry name" value="Ribosomal_bL17_sf"/>
</dbReference>
<dbReference type="HOGENOM" id="CLU_074407_0_2_1"/>
<protein>
    <recommendedName>
        <fullName evidence="6">Ribosomal protein L17</fullName>
    </recommendedName>
</protein>
<evidence type="ECO:0000313" key="4">
    <source>
        <dbReference type="EnsemblPlants" id="OBART05G19290.1"/>
    </source>
</evidence>
<reference evidence="4" key="2">
    <citation type="submission" date="2015-03" db="UniProtKB">
        <authorList>
            <consortium name="EnsemblPlants"/>
        </authorList>
    </citation>
    <scope>IDENTIFICATION</scope>
</reference>
<evidence type="ECO:0000256" key="2">
    <source>
        <dbReference type="ARBA" id="ARBA00022980"/>
    </source>
</evidence>
<dbReference type="SUPFAM" id="SSF64263">
    <property type="entry name" value="Prokaryotic ribosomal protein L17"/>
    <property type="match status" value="1"/>
</dbReference>
<dbReference type="AlphaFoldDB" id="A0A0D3G8L9"/>
<dbReference type="PANTHER" id="PTHR14413">
    <property type="entry name" value="RIBOSOMAL PROTEIN L17"/>
    <property type="match status" value="1"/>
</dbReference>
<keyword evidence="5" id="KW-1185">Reference proteome</keyword>
<evidence type="ECO:0000256" key="1">
    <source>
        <dbReference type="ARBA" id="ARBA00008777"/>
    </source>
</evidence>
<dbReference type="Gramene" id="OBART05G19290.1">
    <property type="protein sequence ID" value="OBART05G19290.1"/>
    <property type="gene ID" value="OBART05G19290"/>
</dbReference>
<dbReference type="GO" id="GO:0006412">
    <property type="term" value="P:translation"/>
    <property type="evidence" value="ECO:0007669"/>
    <property type="project" value="InterPro"/>
</dbReference>
<dbReference type="Pfam" id="PF01196">
    <property type="entry name" value="Ribosomal_L17"/>
    <property type="match status" value="1"/>
</dbReference>
<keyword evidence="3" id="KW-0687">Ribonucleoprotein</keyword>
<name>A0A0D3G8L9_9ORYZ</name>
<dbReference type="GO" id="GO:0003735">
    <property type="term" value="F:structural constituent of ribosome"/>
    <property type="evidence" value="ECO:0007669"/>
    <property type="project" value="InterPro"/>
</dbReference>
<dbReference type="GO" id="GO:0022625">
    <property type="term" value="C:cytosolic large ribosomal subunit"/>
    <property type="evidence" value="ECO:0007669"/>
    <property type="project" value="TreeGrafter"/>
</dbReference>